<dbReference type="InterPro" id="IPR007218">
    <property type="entry name" value="DNA_pol_delta_4"/>
</dbReference>
<gene>
    <name evidence="2" type="ORF">PoB_003705600</name>
</gene>
<protein>
    <submittedName>
        <fullName evidence="2">DNA polymerase delta subunit 4-like</fullName>
    </submittedName>
</protein>
<proteinExistence type="predicted"/>
<evidence type="ECO:0000313" key="3">
    <source>
        <dbReference type="Proteomes" id="UP000735302"/>
    </source>
</evidence>
<comment type="caution">
    <text evidence="2">The sequence shown here is derived from an EMBL/GenBank/DDBJ whole genome shotgun (WGS) entry which is preliminary data.</text>
</comment>
<dbReference type="AlphaFoldDB" id="A0AAV4AQW0"/>
<evidence type="ECO:0000256" key="1">
    <source>
        <dbReference type="SAM" id="MobiDB-lite"/>
    </source>
</evidence>
<name>A0AAV4AQW0_9GAST</name>
<keyword evidence="3" id="KW-1185">Reference proteome</keyword>
<dbReference type="Proteomes" id="UP000735302">
    <property type="component" value="Unassembled WGS sequence"/>
</dbReference>
<evidence type="ECO:0000313" key="2">
    <source>
        <dbReference type="EMBL" id="GFO10551.1"/>
    </source>
</evidence>
<accession>A0AAV4AQW0</accession>
<dbReference type="GO" id="GO:0043625">
    <property type="term" value="C:delta DNA polymerase complex"/>
    <property type="evidence" value="ECO:0007669"/>
    <property type="project" value="TreeGrafter"/>
</dbReference>
<dbReference type="PANTHER" id="PTHR14303:SF0">
    <property type="entry name" value="DNA POLYMERASE DELTA SUBUNIT 4"/>
    <property type="match status" value="1"/>
</dbReference>
<dbReference type="GO" id="GO:0006261">
    <property type="term" value="P:DNA-templated DNA replication"/>
    <property type="evidence" value="ECO:0007669"/>
    <property type="project" value="TreeGrafter"/>
</dbReference>
<feature type="compositionally biased region" description="Basic residues" evidence="1">
    <location>
        <begin position="10"/>
        <end position="20"/>
    </location>
</feature>
<organism evidence="2 3">
    <name type="scientific">Plakobranchus ocellatus</name>
    <dbReference type="NCBI Taxonomy" id="259542"/>
    <lineage>
        <taxon>Eukaryota</taxon>
        <taxon>Metazoa</taxon>
        <taxon>Spiralia</taxon>
        <taxon>Lophotrochozoa</taxon>
        <taxon>Mollusca</taxon>
        <taxon>Gastropoda</taxon>
        <taxon>Heterobranchia</taxon>
        <taxon>Euthyneura</taxon>
        <taxon>Panpulmonata</taxon>
        <taxon>Sacoglossa</taxon>
        <taxon>Placobranchoidea</taxon>
        <taxon>Plakobranchidae</taxon>
        <taxon>Plakobranchus</taxon>
    </lineage>
</organism>
<feature type="region of interest" description="Disordered" evidence="1">
    <location>
        <begin position="1"/>
        <end position="31"/>
    </location>
</feature>
<dbReference type="PANTHER" id="PTHR14303">
    <property type="entry name" value="DNA POLYMERASE DELTA SUBUNIT 4"/>
    <property type="match status" value="1"/>
</dbReference>
<dbReference type="GO" id="GO:0003887">
    <property type="term" value="F:DNA-directed DNA polymerase activity"/>
    <property type="evidence" value="ECO:0007669"/>
    <property type="project" value="TreeGrafter"/>
</dbReference>
<sequence>MASISNAFVQRKRIAHKPKKGAPSTSGVKEEKVDASVKRDLDILKQFDLTLEYGPCIGISRLDRWERAEKHGLKPLPEVRDLLIRHAADPLYTECLWNDFSTLR</sequence>
<dbReference type="EMBL" id="BLXT01004186">
    <property type="protein sequence ID" value="GFO10551.1"/>
    <property type="molecule type" value="Genomic_DNA"/>
</dbReference>
<reference evidence="2 3" key="1">
    <citation type="journal article" date="2021" name="Elife">
        <title>Chloroplast acquisition without the gene transfer in kleptoplastic sea slugs, Plakobranchus ocellatus.</title>
        <authorList>
            <person name="Maeda T."/>
            <person name="Takahashi S."/>
            <person name="Yoshida T."/>
            <person name="Shimamura S."/>
            <person name="Takaki Y."/>
            <person name="Nagai Y."/>
            <person name="Toyoda A."/>
            <person name="Suzuki Y."/>
            <person name="Arimoto A."/>
            <person name="Ishii H."/>
            <person name="Satoh N."/>
            <person name="Nishiyama T."/>
            <person name="Hasebe M."/>
            <person name="Maruyama T."/>
            <person name="Minagawa J."/>
            <person name="Obokata J."/>
            <person name="Shigenobu S."/>
        </authorList>
    </citation>
    <scope>NUCLEOTIDE SEQUENCE [LARGE SCALE GENOMIC DNA]</scope>
</reference>
<dbReference type="GO" id="GO:0000731">
    <property type="term" value="P:DNA synthesis involved in DNA repair"/>
    <property type="evidence" value="ECO:0007669"/>
    <property type="project" value="InterPro"/>
</dbReference>
<dbReference type="Pfam" id="PF04081">
    <property type="entry name" value="DNA_pol_delta_4"/>
    <property type="match status" value="1"/>
</dbReference>